<dbReference type="Proteomes" id="UP000767446">
    <property type="component" value="Unassembled WGS sequence"/>
</dbReference>
<dbReference type="AlphaFoldDB" id="A0A941GR44"/>
<evidence type="ECO:0000313" key="2">
    <source>
        <dbReference type="EMBL" id="MBR8826457.1"/>
    </source>
</evidence>
<evidence type="ECO:0000313" key="3">
    <source>
        <dbReference type="Proteomes" id="UP000767446"/>
    </source>
</evidence>
<organism evidence="2 3">
    <name type="scientific">Gomphosphaeria aponina SAG 52.96 = DSM 107014</name>
    <dbReference type="NCBI Taxonomy" id="1521640"/>
    <lineage>
        <taxon>Bacteria</taxon>
        <taxon>Bacillati</taxon>
        <taxon>Cyanobacteriota</taxon>
        <taxon>Cyanophyceae</taxon>
        <taxon>Oscillatoriophycideae</taxon>
        <taxon>Chroococcales</taxon>
        <taxon>Gomphosphaeriaceae</taxon>
        <taxon>Gomphosphaeria</taxon>
    </lineage>
</organism>
<proteinExistence type="predicted"/>
<dbReference type="InterPro" id="IPR018449">
    <property type="entry name" value="NIL_domain"/>
</dbReference>
<name>A0A941GR44_9CHRO</name>
<evidence type="ECO:0000259" key="1">
    <source>
        <dbReference type="SMART" id="SM00930"/>
    </source>
</evidence>
<gene>
    <name evidence="2" type="ORF">DSM107014_00890</name>
</gene>
<dbReference type="InterPro" id="IPR045865">
    <property type="entry name" value="ACT-like_dom_sf"/>
</dbReference>
<accession>A0A941GR44</accession>
<comment type="caution">
    <text evidence="2">The sequence shown here is derived from an EMBL/GenBank/DDBJ whole genome shotgun (WGS) entry which is preliminary data.</text>
</comment>
<protein>
    <submittedName>
        <fullName evidence="2">NIL domain-containing protein</fullName>
    </submittedName>
</protein>
<dbReference type="EMBL" id="JADQBC010000003">
    <property type="protein sequence ID" value="MBR8826457.1"/>
    <property type="molecule type" value="Genomic_DNA"/>
</dbReference>
<dbReference type="Pfam" id="PF09383">
    <property type="entry name" value="NIL"/>
    <property type="match status" value="1"/>
</dbReference>
<feature type="domain" description="NIL" evidence="1">
    <location>
        <begin position="18"/>
        <end position="92"/>
    </location>
</feature>
<dbReference type="Gene3D" id="3.30.70.260">
    <property type="match status" value="1"/>
</dbReference>
<dbReference type="SUPFAM" id="SSF55021">
    <property type="entry name" value="ACT-like"/>
    <property type="match status" value="1"/>
</dbReference>
<sequence length="99" mass="11390">MKNPQILELDKSQSNRPTERRIRIRIPKNYHQEPVISQIVSRNNLEVNILAAILGKNGAGDGWFDLLLQGKSQDIDSALIYLAELNIQIWHEIETENGW</sequence>
<dbReference type="SMART" id="SM00930">
    <property type="entry name" value="NIL"/>
    <property type="match status" value="1"/>
</dbReference>
<reference evidence="2" key="1">
    <citation type="submission" date="2021-02" db="EMBL/GenBank/DDBJ databases">
        <title>Metagenome analyses of Stigonema ocellatum DSM 106950, Chlorogloea purpurea SAG 13.99 and Gomphosphaeria aponina DSM 107014.</title>
        <authorList>
            <person name="Marter P."/>
            <person name="Huang S."/>
        </authorList>
    </citation>
    <scope>NUCLEOTIDE SEQUENCE</scope>
    <source>
        <strain evidence="2">JP213</strain>
    </source>
</reference>